<dbReference type="RefSeq" id="WP_021239739.1">
    <property type="nucleotide sequence ID" value="NZ_ATHO01000159.1"/>
</dbReference>
<dbReference type="PATRIC" id="fig|1329909.3.peg.3583"/>
<feature type="region of interest" description="Disordered" evidence="1">
    <location>
        <begin position="60"/>
        <end position="86"/>
    </location>
</feature>
<dbReference type="Proteomes" id="UP000015525">
    <property type="component" value="Unassembled WGS sequence"/>
</dbReference>
<name>T0G961_9SPHN</name>
<dbReference type="PROSITE" id="PS51257">
    <property type="entry name" value="PROKAR_LIPOPROTEIN"/>
    <property type="match status" value="1"/>
</dbReference>
<sequence length="86" mass="8586">MKIRLLALLGGTALALSACASTRDEPIAPAPPVGPGAIAGTVAADRNGDGIVDGYYSADGMYHEVQGPPCPPPPPPPPPSRSGERG</sequence>
<comment type="caution">
    <text evidence="3">The sequence shown here is derived from an EMBL/GenBank/DDBJ whole genome shotgun (WGS) entry which is preliminary data.</text>
</comment>
<reference evidence="3 4" key="1">
    <citation type="journal article" date="2013" name="Genome Announc.">
        <title>Draft Genome Sequence of Sphingobium quisquiliarum Strain P25T, a Novel Hexachlorocyclohexane (HCH)-Degrading Bacterium Isolated from an HCH Dumpsite.</title>
        <authorList>
            <person name="Kumar Singh A."/>
            <person name="Sangwan N."/>
            <person name="Sharma A."/>
            <person name="Gupta V."/>
            <person name="Khurana J.P."/>
            <person name="Lal R."/>
        </authorList>
    </citation>
    <scope>NUCLEOTIDE SEQUENCE [LARGE SCALE GENOMIC DNA]</scope>
    <source>
        <strain evidence="3 4">P25</strain>
    </source>
</reference>
<keyword evidence="2" id="KW-0732">Signal</keyword>
<keyword evidence="4" id="KW-1185">Reference proteome</keyword>
<feature type="compositionally biased region" description="Pro residues" evidence="1">
    <location>
        <begin position="68"/>
        <end position="80"/>
    </location>
</feature>
<evidence type="ECO:0000256" key="2">
    <source>
        <dbReference type="SAM" id="SignalP"/>
    </source>
</evidence>
<gene>
    <name evidence="3" type="ORF">L288_18635</name>
</gene>
<evidence type="ECO:0000313" key="4">
    <source>
        <dbReference type="Proteomes" id="UP000015525"/>
    </source>
</evidence>
<protein>
    <recommendedName>
        <fullName evidence="5">Lipoprotein</fullName>
    </recommendedName>
</protein>
<organism evidence="3 4">
    <name type="scientific">Sphingobium quisquiliarum P25</name>
    <dbReference type="NCBI Taxonomy" id="1329909"/>
    <lineage>
        <taxon>Bacteria</taxon>
        <taxon>Pseudomonadati</taxon>
        <taxon>Pseudomonadota</taxon>
        <taxon>Alphaproteobacteria</taxon>
        <taxon>Sphingomonadales</taxon>
        <taxon>Sphingomonadaceae</taxon>
        <taxon>Sphingobium</taxon>
    </lineage>
</organism>
<feature type="signal peptide" evidence="2">
    <location>
        <begin position="1"/>
        <end position="20"/>
    </location>
</feature>
<evidence type="ECO:0008006" key="5">
    <source>
        <dbReference type="Google" id="ProtNLM"/>
    </source>
</evidence>
<dbReference type="AlphaFoldDB" id="T0G961"/>
<dbReference type="EMBL" id="ATHO01000159">
    <property type="protein sequence ID" value="EQB00256.1"/>
    <property type="molecule type" value="Genomic_DNA"/>
</dbReference>
<evidence type="ECO:0000313" key="3">
    <source>
        <dbReference type="EMBL" id="EQB00256.1"/>
    </source>
</evidence>
<feature type="chain" id="PRO_5004562980" description="Lipoprotein" evidence="2">
    <location>
        <begin position="21"/>
        <end position="86"/>
    </location>
</feature>
<evidence type="ECO:0000256" key="1">
    <source>
        <dbReference type="SAM" id="MobiDB-lite"/>
    </source>
</evidence>
<proteinExistence type="predicted"/>
<accession>T0G961</accession>